<dbReference type="PATRIC" id="fig|1454006.5.peg.2024"/>
<feature type="domain" description="SnoaL-like" evidence="1">
    <location>
        <begin position="11"/>
        <end position="115"/>
    </location>
</feature>
<dbReference type="STRING" id="1454006.AW14_10215"/>
<dbReference type="AlphaFoldDB" id="A0A0C5WM66"/>
<dbReference type="EMBL" id="CP007202">
    <property type="protein sequence ID" value="AJR03945.1"/>
    <property type="molecule type" value="Genomic_DNA"/>
</dbReference>
<dbReference type="PANTHER" id="PTHR34003:SF2">
    <property type="entry name" value="SNOAL-LIKE DOMAIN-CONTAINING PROTEIN"/>
    <property type="match status" value="1"/>
</dbReference>
<evidence type="ECO:0000313" key="3">
    <source>
        <dbReference type="Proteomes" id="UP000032229"/>
    </source>
</evidence>
<keyword evidence="3" id="KW-1185">Reference proteome</keyword>
<dbReference type="KEGG" id="sze:AW14_10215"/>
<dbReference type="Proteomes" id="UP000032229">
    <property type="component" value="Chromosome"/>
</dbReference>
<evidence type="ECO:0000313" key="2">
    <source>
        <dbReference type="EMBL" id="AJR03945.1"/>
    </source>
</evidence>
<organism evidence="2 3">
    <name type="scientific">Siansivirga zeaxanthinifaciens CC-SAMT-1</name>
    <dbReference type="NCBI Taxonomy" id="1454006"/>
    <lineage>
        <taxon>Bacteria</taxon>
        <taxon>Pseudomonadati</taxon>
        <taxon>Bacteroidota</taxon>
        <taxon>Flavobacteriia</taxon>
        <taxon>Flavobacteriales</taxon>
        <taxon>Flavobacteriaceae</taxon>
        <taxon>Siansivirga</taxon>
    </lineage>
</organism>
<evidence type="ECO:0000259" key="1">
    <source>
        <dbReference type="Pfam" id="PF20409"/>
    </source>
</evidence>
<dbReference type="SUPFAM" id="SSF54427">
    <property type="entry name" value="NTF2-like"/>
    <property type="match status" value="1"/>
</dbReference>
<protein>
    <recommendedName>
        <fullName evidence="1">SnoaL-like domain-containing protein</fullName>
    </recommendedName>
</protein>
<gene>
    <name evidence="2" type="ORF">AW14_10215</name>
</gene>
<dbReference type="InterPro" id="IPR046860">
    <property type="entry name" value="SnoaL_5"/>
</dbReference>
<dbReference type="Pfam" id="PF20409">
    <property type="entry name" value="SnoaL_5"/>
    <property type="match status" value="1"/>
</dbReference>
<accession>A0A0C5WM66</accession>
<dbReference type="InterPro" id="IPR032710">
    <property type="entry name" value="NTF2-like_dom_sf"/>
</dbReference>
<reference evidence="2 3" key="1">
    <citation type="submission" date="2014-02" db="EMBL/GenBank/DDBJ databases">
        <authorList>
            <person name="Young C.-C."/>
            <person name="Hameed A."/>
            <person name="Huang H.-C."/>
            <person name="Shahina M."/>
        </authorList>
    </citation>
    <scope>NUCLEOTIDE SEQUENCE [LARGE SCALE GENOMIC DNA]</scope>
    <source>
        <strain evidence="2 3">CC-SAMT-1</strain>
    </source>
</reference>
<dbReference type="PANTHER" id="PTHR34003">
    <property type="entry name" value="BLL2395 PROTEIN"/>
    <property type="match status" value="1"/>
</dbReference>
<proteinExistence type="predicted"/>
<dbReference type="RefSeq" id="WP_044638662.1">
    <property type="nucleotide sequence ID" value="NZ_CP007202.1"/>
</dbReference>
<dbReference type="OrthoDB" id="336094at2"/>
<dbReference type="Gene3D" id="3.10.450.50">
    <property type="match status" value="1"/>
</dbReference>
<name>A0A0C5WM66_9FLAO</name>
<dbReference type="HOGENOM" id="CLU_151236_1_1_10"/>
<sequence>MHTLIEKISALNDMILQGKALEAFDEFYHDDVVMQENDTPEFVGKEINRKREEAFFAAITEFRCAKPLKIAIGENTTMVEWHFDYTHKDLGIRNFNQIAVQEWKDGKIIKEKFYYGS</sequence>